<feature type="domain" description="Tyrosine-protein phosphatase" evidence="5">
    <location>
        <begin position="1"/>
        <end position="113"/>
    </location>
</feature>
<feature type="region of interest" description="Disordered" evidence="3">
    <location>
        <begin position="176"/>
        <end position="216"/>
    </location>
</feature>
<dbReference type="OrthoDB" id="8609993at2759"/>
<keyword evidence="4" id="KW-0472">Membrane</keyword>
<dbReference type="InterPro" id="IPR050348">
    <property type="entry name" value="Protein-Tyr_Phosphatase"/>
</dbReference>
<reference evidence="6" key="1">
    <citation type="journal article" date="2004" name="Nature">
        <title>Genome duplication in the teleost fish Tetraodon nigroviridis reveals the early vertebrate proto-karyotype.</title>
        <authorList>
            <person name="Jaillon O."/>
            <person name="Aury J.-M."/>
            <person name="Brunet F."/>
            <person name="Petit J.-L."/>
            <person name="Stange-Thomann N."/>
            <person name="Mauceli E."/>
            <person name="Bouneau L."/>
            <person name="Fischer C."/>
            <person name="Ozouf-Costaz C."/>
            <person name="Bernot A."/>
            <person name="Nicaud S."/>
            <person name="Jaffe D."/>
            <person name="Fisher S."/>
            <person name="Lutfalla G."/>
            <person name="Dossat C."/>
            <person name="Segurens B."/>
            <person name="Dasilva C."/>
            <person name="Salanoubat M."/>
            <person name="Levy M."/>
            <person name="Boudet N."/>
            <person name="Castellano S."/>
            <person name="Anthouard V."/>
            <person name="Jubin C."/>
            <person name="Castelli V."/>
            <person name="Katinka M."/>
            <person name="Vacherie B."/>
            <person name="Biemont C."/>
            <person name="Skalli Z."/>
            <person name="Cattolico L."/>
            <person name="Poulain J."/>
            <person name="De Berardinis V."/>
            <person name="Cruaud C."/>
            <person name="Duprat S."/>
            <person name="Brottier P."/>
            <person name="Coutanceau J.-P."/>
            <person name="Gouzy J."/>
            <person name="Parra G."/>
            <person name="Lardier G."/>
            <person name="Chapple C."/>
            <person name="McKernan K.J."/>
            <person name="McEwan P."/>
            <person name="Bosak S."/>
            <person name="Kellis M."/>
            <person name="Volff J.-N."/>
            <person name="Guigo R."/>
            <person name="Zody M.C."/>
            <person name="Mesirov J."/>
            <person name="Lindblad-Toh K."/>
            <person name="Birren B."/>
            <person name="Nusbaum C."/>
            <person name="Kahn D."/>
            <person name="Robinson-Rechavi M."/>
            <person name="Laudet V."/>
            <person name="Schachter V."/>
            <person name="Quetier F."/>
            <person name="Saurin W."/>
            <person name="Scarpelli C."/>
            <person name="Wincker P."/>
            <person name="Lander E.S."/>
            <person name="Weissenbach J."/>
            <person name="Roest Crollius H."/>
        </authorList>
    </citation>
    <scope>NUCLEOTIDE SEQUENCE [LARGE SCALE GENOMIC DNA]</scope>
</reference>
<feature type="compositionally biased region" description="Polar residues" evidence="3">
    <location>
        <begin position="189"/>
        <end position="216"/>
    </location>
</feature>
<feature type="transmembrane region" description="Helical" evidence="4">
    <location>
        <begin position="138"/>
        <end position="161"/>
    </location>
</feature>
<keyword evidence="2" id="KW-0904">Protein phosphatase</keyword>
<dbReference type="PANTHER" id="PTHR19134:SF449">
    <property type="entry name" value="TYROSINE-PROTEIN PHOSPHATASE 1"/>
    <property type="match status" value="1"/>
</dbReference>
<organism evidence="6">
    <name type="scientific">Tetraodon nigroviridis</name>
    <name type="common">Spotted green pufferfish</name>
    <name type="synonym">Chelonodon nigroviridis</name>
    <dbReference type="NCBI Taxonomy" id="99883"/>
    <lineage>
        <taxon>Eukaryota</taxon>
        <taxon>Metazoa</taxon>
        <taxon>Chordata</taxon>
        <taxon>Craniata</taxon>
        <taxon>Vertebrata</taxon>
        <taxon>Euteleostomi</taxon>
        <taxon>Actinopterygii</taxon>
        <taxon>Neopterygii</taxon>
        <taxon>Teleostei</taxon>
        <taxon>Neoteleostei</taxon>
        <taxon>Acanthomorphata</taxon>
        <taxon>Eupercaria</taxon>
        <taxon>Tetraodontiformes</taxon>
        <taxon>Tetradontoidea</taxon>
        <taxon>Tetraodontidae</taxon>
        <taxon>Tetraodon</taxon>
    </lineage>
</organism>
<dbReference type="InterPro" id="IPR000242">
    <property type="entry name" value="PTP_cat"/>
</dbReference>
<evidence type="ECO:0000313" key="6">
    <source>
        <dbReference type="EMBL" id="CAG11317.1"/>
    </source>
</evidence>
<accession>Q4RJW5</accession>
<dbReference type="KEGG" id="tng:GSTEN00033249G001"/>
<keyword evidence="4" id="KW-1133">Transmembrane helix</keyword>
<keyword evidence="2" id="KW-0378">Hydrolase</keyword>
<reference evidence="6" key="2">
    <citation type="submission" date="2004-02" db="EMBL/GenBank/DDBJ databases">
        <authorList>
            <consortium name="Genoscope"/>
            <consortium name="Whitehead Institute Centre for Genome Research"/>
        </authorList>
    </citation>
    <scope>NUCLEOTIDE SEQUENCE</scope>
</reference>
<dbReference type="InterPro" id="IPR029021">
    <property type="entry name" value="Prot-tyrosine_phosphatase-like"/>
</dbReference>
<dbReference type="PANTHER" id="PTHR19134">
    <property type="entry name" value="RECEPTOR-TYPE TYROSINE-PROTEIN PHOSPHATASE"/>
    <property type="match status" value="1"/>
</dbReference>
<evidence type="ECO:0000259" key="5">
    <source>
        <dbReference type="PROSITE" id="PS50055"/>
    </source>
</evidence>
<dbReference type="SUPFAM" id="SSF52799">
    <property type="entry name" value="(Phosphotyrosine protein) phosphatases II"/>
    <property type="match status" value="1"/>
</dbReference>
<dbReference type="AlphaFoldDB" id="Q4RJW5"/>
<evidence type="ECO:0000256" key="3">
    <source>
        <dbReference type="SAM" id="MobiDB-lite"/>
    </source>
</evidence>
<evidence type="ECO:0000256" key="1">
    <source>
        <dbReference type="ARBA" id="ARBA00013064"/>
    </source>
</evidence>
<evidence type="ECO:0000256" key="2">
    <source>
        <dbReference type="ARBA" id="ARBA00022912"/>
    </source>
</evidence>
<keyword evidence="4" id="KW-0812">Transmembrane</keyword>
<dbReference type="GO" id="GO:0004725">
    <property type="term" value="F:protein tyrosine phosphatase activity"/>
    <property type="evidence" value="ECO:0007669"/>
    <property type="project" value="UniProtKB-EC"/>
</dbReference>
<dbReference type="PROSITE" id="PS50055">
    <property type="entry name" value="TYR_PHOSPHATASE_PTP"/>
    <property type="match status" value="1"/>
</dbReference>
<dbReference type="Pfam" id="PF00102">
    <property type="entry name" value="Y_phosphatase"/>
    <property type="match status" value="1"/>
</dbReference>
<name>Q4RJW5_TETNG</name>
<proteinExistence type="predicted"/>
<dbReference type="Gene3D" id="3.90.190.10">
    <property type="entry name" value="Protein tyrosine phosphatase superfamily"/>
    <property type="match status" value="1"/>
</dbReference>
<gene>
    <name evidence="6" type="ORF">GSTENG00033249001</name>
</gene>
<sequence length="216" mass="24513">MEMKRWRIGERLHLHPGASSGHVADFWRMVWEQNVRVIVMVTALRHKDAVLCEKYWPPEGATVCYGLIQVTTMRCKKGPDYFITSINLRQLCVRGIRPNVRAAVEDLRLHRMWMVQNLVSYNTVNRAKMSFSTYSNRLNGLMLLCCVLSFISCLFTGPVHFCSPVSPPLARLENGSRVGKPVNPPEAFSKSSPVNLSPVSRQLSNSQGEYQQSCAR</sequence>
<dbReference type="EC" id="3.1.3.48" evidence="1"/>
<evidence type="ECO:0000256" key="4">
    <source>
        <dbReference type="SAM" id="Phobius"/>
    </source>
</evidence>
<dbReference type="EMBL" id="CAAE01015033">
    <property type="protein sequence ID" value="CAG11317.1"/>
    <property type="molecule type" value="Genomic_DNA"/>
</dbReference>
<protein>
    <recommendedName>
        <fullName evidence="1">protein-tyrosine-phosphatase</fullName>
        <ecNumber evidence="1">3.1.3.48</ecNumber>
    </recommendedName>
</protein>